<dbReference type="InterPro" id="IPR036691">
    <property type="entry name" value="Endo/exonu/phosph_ase_sf"/>
</dbReference>
<name>A0A699WXC1_TANCI</name>
<sequence>KTIDEAKGMGNARDHRTSVLLCTDFNRHHPLWTGYEKGFGGGGLHRTDPIIDLAASYDLRSLLPAGTITWEHQSGRLCSTNDVIWANTEEEERLQTC</sequence>
<reference evidence="2" key="1">
    <citation type="journal article" date="2019" name="Sci. Rep.">
        <title>Draft genome of Tanacetum cinerariifolium, the natural source of mosquito coil.</title>
        <authorList>
            <person name="Yamashiro T."/>
            <person name="Shiraishi A."/>
            <person name="Satake H."/>
            <person name="Nakayama K."/>
        </authorList>
    </citation>
    <scope>NUCLEOTIDE SEQUENCE</scope>
</reference>
<gene>
    <name evidence="2" type="ORF">Tci_922929</name>
</gene>
<accession>A0A699WXC1</accession>
<dbReference type="Gene3D" id="3.60.10.10">
    <property type="entry name" value="Endonuclease/exonuclease/phosphatase"/>
    <property type="match status" value="1"/>
</dbReference>
<evidence type="ECO:0000259" key="1">
    <source>
        <dbReference type="Pfam" id="PF14529"/>
    </source>
</evidence>
<organism evidence="2">
    <name type="scientific">Tanacetum cinerariifolium</name>
    <name type="common">Dalmatian daisy</name>
    <name type="synonym">Chrysanthemum cinerariifolium</name>
    <dbReference type="NCBI Taxonomy" id="118510"/>
    <lineage>
        <taxon>Eukaryota</taxon>
        <taxon>Viridiplantae</taxon>
        <taxon>Streptophyta</taxon>
        <taxon>Embryophyta</taxon>
        <taxon>Tracheophyta</taxon>
        <taxon>Spermatophyta</taxon>
        <taxon>Magnoliopsida</taxon>
        <taxon>eudicotyledons</taxon>
        <taxon>Gunneridae</taxon>
        <taxon>Pentapetalae</taxon>
        <taxon>asterids</taxon>
        <taxon>campanulids</taxon>
        <taxon>Asterales</taxon>
        <taxon>Asteraceae</taxon>
        <taxon>Asteroideae</taxon>
        <taxon>Anthemideae</taxon>
        <taxon>Anthemidinae</taxon>
        <taxon>Tanacetum</taxon>
    </lineage>
</organism>
<evidence type="ECO:0000313" key="2">
    <source>
        <dbReference type="EMBL" id="GFD50960.1"/>
    </source>
</evidence>
<feature type="non-terminal residue" evidence="2">
    <location>
        <position position="97"/>
    </location>
</feature>
<dbReference type="InterPro" id="IPR005135">
    <property type="entry name" value="Endo/exonuclease/phosphatase"/>
</dbReference>
<feature type="domain" description="Endonuclease/exonuclease/phosphatase" evidence="1">
    <location>
        <begin position="15"/>
        <end position="93"/>
    </location>
</feature>
<dbReference type="Pfam" id="PF14529">
    <property type="entry name" value="Exo_endo_phos_2"/>
    <property type="match status" value="1"/>
</dbReference>
<feature type="non-terminal residue" evidence="2">
    <location>
        <position position="1"/>
    </location>
</feature>
<dbReference type="GO" id="GO:0003824">
    <property type="term" value="F:catalytic activity"/>
    <property type="evidence" value="ECO:0007669"/>
    <property type="project" value="InterPro"/>
</dbReference>
<comment type="caution">
    <text evidence="2">The sequence shown here is derived from an EMBL/GenBank/DDBJ whole genome shotgun (WGS) entry which is preliminary data.</text>
</comment>
<dbReference type="SUPFAM" id="SSF56219">
    <property type="entry name" value="DNase I-like"/>
    <property type="match status" value="1"/>
</dbReference>
<protein>
    <recommendedName>
        <fullName evidence="1">Endonuclease/exonuclease/phosphatase domain-containing protein</fullName>
    </recommendedName>
</protein>
<dbReference type="AlphaFoldDB" id="A0A699WXC1"/>
<dbReference type="EMBL" id="BKCJ011763942">
    <property type="protein sequence ID" value="GFD50960.1"/>
    <property type="molecule type" value="Genomic_DNA"/>
</dbReference>
<proteinExistence type="predicted"/>